<dbReference type="RefSeq" id="WP_014434496.1">
    <property type="nucleotide sequence ID" value="NC_017079.1"/>
</dbReference>
<dbReference type="KEGG" id="cap:CLDAP_32300"/>
<keyword evidence="2" id="KW-1185">Reference proteome</keyword>
<evidence type="ECO:0000313" key="2">
    <source>
        <dbReference type="Proteomes" id="UP000007880"/>
    </source>
</evidence>
<evidence type="ECO:0000313" key="1">
    <source>
        <dbReference type="EMBL" id="BAM01270.1"/>
    </source>
</evidence>
<dbReference type="EMBL" id="AP012337">
    <property type="protein sequence ID" value="BAM01270.1"/>
    <property type="molecule type" value="Genomic_DNA"/>
</dbReference>
<sequence>MDFDPFAWGADMLCHVSAAPDICFESQSGAPIGRFGADEHTLNIEFLEMARF</sequence>
<reference evidence="1 2" key="1">
    <citation type="submission" date="2012-02" db="EMBL/GenBank/DDBJ databases">
        <title>Complete genome sequence of Caldilinea aerophila DSM 14535 (= NBRC 102666).</title>
        <authorList>
            <person name="Oguchi A."/>
            <person name="Hosoyama A."/>
            <person name="Sekine M."/>
            <person name="Fukai R."/>
            <person name="Kato Y."/>
            <person name="Nakamura S."/>
            <person name="Hanada S."/>
            <person name="Yamazaki S."/>
            <person name="Fujita N."/>
        </authorList>
    </citation>
    <scope>NUCLEOTIDE SEQUENCE [LARGE SCALE GENOMIC DNA]</scope>
    <source>
        <strain evidence="2">DSM 14535 / JCM 11387 / NBRC 104270 / STL-6-O1</strain>
    </source>
</reference>
<protein>
    <submittedName>
        <fullName evidence="1">Uncharacterized protein</fullName>
    </submittedName>
</protein>
<accession>I0I7N2</accession>
<dbReference type="STRING" id="926550.CLDAP_32300"/>
<name>I0I7N2_CALAS</name>
<dbReference type="HOGENOM" id="CLU_3077805_0_0_0"/>
<dbReference type="AlphaFoldDB" id="I0I7N2"/>
<proteinExistence type="predicted"/>
<gene>
    <name evidence="1" type="ordered locus">CLDAP_32300</name>
</gene>
<organism evidence="1 2">
    <name type="scientific">Caldilinea aerophila (strain DSM 14535 / JCM 11387 / NBRC 104270 / STL-6-O1)</name>
    <dbReference type="NCBI Taxonomy" id="926550"/>
    <lineage>
        <taxon>Bacteria</taxon>
        <taxon>Bacillati</taxon>
        <taxon>Chloroflexota</taxon>
        <taxon>Caldilineae</taxon>
        <taxon>Caldilineales</taxon>
        <taxon>Caldilineaceae</taxon>
        <taxon>Caldilinea</taxon>
    </lineage>
</organism>
<dbReference type="Proteomes" id="UP000007880">
    <property type="component" value="Chromosome"/>
</dbReference>